<evidence type="ECO:0000256" key="2">
    <source>
        <dbReference type="ARBA" id="ARBA00023172"/>
    </source>
</evidence>
<gene>
    <name evidence="3" type="ORF">B0H16DRAFT_1294539</name>
</gene>
<evidence type="ECO:0000256" key="1">
    <source>
        <dbReference type="ARBA" id="ARBA00023125"/>
    </source>
</evidence>
<proteinExistence type="predicted"/>
<dbReference type="GO" id="GO:0006310">
    <property type="term" value="P:DNA recombination"/>
    <property type="evidence" value="ECO:0007669"/>
    <property type="project" value="UniProtKB-KW"/>
</dbReference>
<evidence type="ECO:0000313" key="3">
    <source>
        <dbReference type="EMBL" id="KAJ7785755.1"/>
    </source>
</evidence>
<dbReference type="SUPFAM" id="SSF56349">
    <property type="entry name" value="DNA breaking-rejoining enzymes"/>
    <property type="match status" value="1"/>
</dbReference>
<dbReference type="InterPro" id="IPR052925">
    <property type="entry name" value="Phage_Integrase-like_Recomb"/>
</dbReference>
<dbReference type="InterPro" id="IPR010998">
    <property type="entry name" value="Integrase_recombinase_N"/>
</dbReference>
<name>A0AAD7KHA5_9AGAR</name>
<dbReference type="InterPro" id="IPR013762">
    <property type="entry name" value="Integrase-like_cat_sf"/>
</dbReference>
<accession>A0AAD7KHA5</accession>
<organism evidence="3 4">
    <name type="scientific">Mycena metata</name>
    <dbReference type="NCBI Taxonomy" id="1033252"/>
    <lineage>
        <taxon>Eukaryota</taxon>
        <taxon>Fungi</taxon>
        <taxon>Dikarya</taxon>
        <taxon>Basidiomycota</taxon>
        <taxon>Agaricomycotina</taxon>
        <taxon>Agaricomycetes</taxon>
        <taxon>Agaricomycetidae</taxon>
        <taxon>Agaricales</taxon>
        <taxon>Marasmiineae</taxon>
        <taxon>Mycenaceae</taxon>
        <taxon>Mycena</taxon>
    </lineage>
</organism>
<keyword evidence="2" id="KW-0233">DNA recombination</keyword>
<dbReference type="PANTHER" id="PTHR34605">
    <property type="entry name" value="PHAGE_INTEGRASE DOMAIN-CONTAINING PROTEIN"/>
    <property type="match status" value="1"/>
</dbReference>
<dbReference type="Gene3D" id="1.10.150.130">
    <property type="match status" value="1"/>
</dbReference>
<dbReference type="GO" id="GO:0003677">
    <property type="term" value="F:DNA binding"/>
    <property type="evidence" value="ECO:0007669"/>
    <property type="project" value="UniProtKB-KW"/>
</dbReference>
<dbReference type="InterPro" id="IPR011010">
    <property type="entry name" value="DNA_brk_join_enz"/>
</dbReference>
<dbReference type="Proteomes" id="UP001215598">
    <property type="component" value="Unassembled WGS sequence"/>
</dbReference>
<keyword evidence="4" id="KW-1185">Reference proteome</keyword>
<dbReference type="GO" id="GO:0015074">
    <property type="term" value="P:DNA integration"/>
    <property type="evidence" value="ECO:0007669"/>
    <property type="project" value="InterPro"/>
</dbReference>
<evidence type="ECO:0008006" key="5">
    <source>
        <dbReference type="Google" id="ProtNLM"/>
    </source>
</evidence>
<protein>
    <recommendedName>
        <fullName evidence="5">Tyr recombinase domain-containing protein</fullName>
    </recommendedName>
</protein>
<dbReference type="SUPFAM" id="SSF47823">
    <property type="entry name" value="lambda integrase-like, N-terminal domain"/>
    <property type="match status" value="1"/>
</dbReference>
<dbReference type="PANTHER" id="PTHR34605:SF4">
    <property type="entry name" value="DNA ADENINE METHYLTRANSFERASE"/>
    <property type="match status" value="1"/>
</dbReference>
<sequence>MTSATWLVSPFTPVTFPLIQTPPTIHRVGNTRTVISSFPPYPSPLPSRPSYSTSTPRIPTLPVPLFLSSTLPSTASNDNLATTIGSRSLCGSIEPKIGLHASTSRPRPYPKHLPLRPSSQRPLCFANERLYKWLPSTGRQDREGNTVPEADLVNITNVLSHSWADGTLETYGSGLLLYHCFCDSRNVPEPARAPASQELLAAFLAAAVGSYAGKTLENYLSAVRAWHILHGVPWKPDKSECDALLRAAAALQPKSSQKKKRQPYTLDTINVLLSHLDLEVPLDAAAASCLTTGYFSCARLGELTVKILGSFNPAMHVKPSDVREETDQNGLLMTVLRVPVTKSSPTGEDLLYAAQHGDADPRGLFANHLRVNAPPPNAHLFAYRHGSGHRPLTKSAFITRIHKAFRAAGMDPLQGHGIRIGATLFYLLRGTPFDVVKTIGRWAGDAFLLYLRKHAQILAPYMQANPELHTNFMRITMPPIRCEFSLLACWESCEDAS</sequence>
<reference evidence="3" key="1">
    <citation type="submission" date="2023-03" db="EMBL/GenBank/DDBJ databases">
        <title>Massive genome expansion in bonnet fungi (Mycena s.s.) driven by repeated elements and novel gene families across ecological guilds.</title>
        <authorList>
            <consortium name="Lawrence Berkeley National Laboratory"/>
            <person name="Harder C.B."/>
            <person name="Miyauchi S."/>
            <person name="Viragh M."/>
            <person name="Kuo A."/>
            <person name="Thoen E."/>
            <person name="Andreopoulos B."/>
            <person name="Lu D."/>
            <person name="Skrede I."/>
            <person name="Drula E."/>
            <person name="Henrissat B."/>
            <person name="Morin E."/>
            <person name="Kohler A."/>
            <person name="Barry K."/>
            <person name="LaButti K."/>
            <person name="Morin E."/>
            <person name="Salamov A."/>
            <person name="Lipzen A."/>
            <person name="Mereny Z."/>
            <person name="Hegedus B."/>
            <person name="Baldrian P."/>
            <person name="Stursova M."/>
            <person name="Weitz H."/>
            <person name="Taylor A."/>
            <person name="Grigoriev I.V."/>
            <person name="Nagy L.G."/>
            <person name="Martin F."/>
            <person name="Kauserud H."/>
        </authorList>
    </citation>
    <scope>NUCLEOTIDE SEQUENCE</scope>
    <source>
        <strain evidence="3">CBHHK182m</strain>
    </source>
</reference>
<dbReference type="AlphaFoldDB" id="A0AAD7KHA5"/>
<evidence type="ECO:0000313" key="4">
    <source>
        <dbReference type="Proteomes" id="UP001215598"/>
    </source>
</evidence>
<dbReference type="Gene3D" id="1.10.443.10">
    <property type="entry name" value="Intergrase catalytic core"/>
    <property type="match status" value="1"/>
</dbReference>
<dbReference type="EMBL" id="JARKIB010000001">
    <property type="protein sequence ID" value="KAJ7785755.1"/>
    <property type="molecule type" value="Genomic_DNA"/>
</dbReference>
<comment type="caution">
    <text evidence="3">The sequence shown here is derived from an EMBL/GenBank/DDBJ whole genome shotgun (WGS) entry which is preliminary data.</text>
</comment>
<keyword evidence="1" id="KW-0238">DNA-binding</keyword>